<dbReference type="GO" id="GO:0005768">
    <property type="term" value="C:endosome"/>
    <property type="evidence" value="ECO:0007669"/>
    <property type="project" value="TreeGrafter"/>
</dbReference>
<dbReference type="InterPro" id="IPR036871">
    <property type="entry name" value="PX_dom_sf"/>
</dbReference>
<organism evidence="3 4">
    <name type="scientific">Anaeramoeba flamelloides</name>
    <dbReference type="NCBI Taxonomy" id="1746091"/>
    <lineage>
        <taxon>Eukaryota</taxon>
        <taxon>Metamonada</taxon>
        <taxon>Anaeramoebidae</taxon>
        <taxon>Anaeramoeba</taxon>
    </lineage>
</organism>
<dbReference type="AlphaFoldDB" id="A0AAV7Y8Z7"/>
<accession>A0AAV7Y8Z7</accession>
<reference evidence="3" key="1">
    <citation type="submission" date="2022-08" db="EMBL/GenBank/DDBJ databases">
        <title>Novel sulphate-reducing endosymbionts in the free-living metamonad Anaeramoeba.</title>
        <authorList>
            <person name="Jerlstrom-Hultqvist J."/>
            <person name="Cepicka I."/>
            <person name="Gallot-Lavallee L."/>
            <person name="Salas-Leiva D."/>
            <person name="Curtis B.A."/>
            <person name="Zahonova K."/>
            <person name="Pipaliya S."/>
            <person name="Dacks J."/>
            <person name="Roger A.J."/>
        </authorList>
    </citation>
    <scope>NUCLEOTIDE SEQUENCE</scope>
    <source>
        <strain evidence="3">Busselton2</strain>
    </source>
</reference>
<feature type="region of interest" description="Disordered" evidence="1">
    <location>
        <begin position="1"/>
        <end position="155"/>
    </location>
</feature>
<feature type="compositionally biased region" description="Basic and acidic residues" evidence="1">
    <location>
        <begin position="7"/>
        <end position="31"/>
    </location>
</feature>
<feature type="compositionally biased region" description="Basic and acidic residues" evidence="1">
    <location>
        <begin position="203"/>
        <end position="215"/>
    </location>
</feature>
<dbReference type="Gene3D" id="1.20.1270.60">
    <property type="entry name" value="Arfaptin homology (AH) domain/BAR domain"/>
    <property type="match status" value="1"/>
</dbReference>
<name>A0AAV7Y8Z7_9EUKA</name>
<feature type="compositionally biased region" description="Low complexity" evidence="1">
    <location>
        <begin position="78"/>
        <end position="96"/>
    </location>
</feature>
<dbReference type="Gene3D" id="3.30.1520.10">
    <property type="entry name" value="Phox-like domain"/>
    <property type="match status" value="1"/>
</dbReference>
<dbReference type="InterPro" id="IPR001683">
    <property type="entry name" value="PX_dom"/>
</dbReference>
<dbReference type="Pfam" id="PF00787">
    <property type="entry name" value="PX"/>
    <property type="match status" value="1"/>
</dbReference>
<feature type="domain" description="PX" evidence="2">
    <location>
        <begin position="173"/>
        <end position="320"/>
    </location>
</feature>
<dbReference type="Proteomes" id="UP001146793">
    <property type="component" value="Unassembled WGS sequence"/>
</dbReference>
<dbReference type="GO" id="GO:0035091">
    <property type="term" value="F:phosphatidylinositol binding"/>
    <property type="evidence" value="ECO:0007669"/>
    <property type="project" value="InterPro"/>
</dbReference>
<evidence type="ECO:0000259" key="2">
    <source>
        <dbReference type="PROSITE" id="PS50195"/>
    </source>
</evidence>
<dbReference type="SMART" id="SM00312">
    <property type="entry name" value="PX"/>
    <property type="match status" value="1"/>
</dbReference>
<feature type="compositionally biased region" description="Basic and acidic residues" evidence="1">
    <location>
        <begin position="129"/>
        <end position="155"/>
    </location>
</feature>
<dbReference type="PANTHER" id="PTHR10555">
    <property type="entry name" value="SORTING NEXIN"/>
    <property type="match status" value="1"/>
</dbReference>
<evidence type="ECO:0000313" key="4">
    <source>
        <dbReference type="Proteomes" id="UP001146793"/>
    </source>
</evidence>
<feature type="compositionally biased region" description="Basic and acidic residues" evidence="1">
    <location>
        <begin position="40"/>
        <end position="57"/>
    </location>
</feature>
<dbReference type="PROSITE" id="PS50195">
    <property type="entry name" value="PX"/>
    <property type="match status" value="1"/>
</dbReference>
<proteinExistence type="predicted"/>
<evidence type="ECO:0000256" key="1">
    <source>
        <dbReference type="SAM" id="MobiDB-lite"/>
    </source>
</evidence>
<dbReference type="InterPro" id="IPR015404">
    <property type="entry name" value="Vps5_C"/>
</dbReference>
<feature type="region of interest" description="Disordered" evidence="1">
    <location>
        <begin position="203"/>
        <end position="234"/>
    </location>
</feature>
<dbReference type="SUPFAM" id="SSF64268">
    <property type="entry name" value="PX domain"/>
    <property type="match status" value="1"/>
</dbReference>
<dbReference type="EMBL" id="JANTQA010000070">
    <property type="protein sequence ID" value="KAJ3425984.1"/>
    <property type="molecule type" value="Genomic_DNA"/>
</dbReference>
<protein>
    <submittedName>
        <fullName evidence="3">Sorting nexin</fullName>
    </submittedName>
</protein>
<dbReference type="InterPro" id="IPR027267">
    <property type="entry name" value="AH/BAR_dom_sf"/>
</dbReference>
<sequence>MSILSDQEEKSKTKIESQDDDQIEKKEEKFESINLLDDSTLEKEKEKEKNQEKNEKKEKKKKKKKQEKKEKFKTLSESTNKSDSNLSLSSTSSSDSTSEESYENIESSNEEIQKKQTTNQRKPKGSQSHKKEKEEKKLKNDQTDLTEEQKQEMDLERVNKEVETILTRKKNELRWEITVSSSKNFGSGMNKFTLYQVSTKKTVKNENKGQEKTSKNENGNENDKEENQISNQSTNIDTDKNYIVKRRYSDFNWLRKNLVQDFPGVVVPNLPGKKFIAKFEKQFVEIRRKKLEIFLQRISQHPLLNLSRVFFLFTEKDVLNLYKTKLNRKQLSYGIKRLHNQYLEYNLDEEKMKKIPQQVKIWKNLGIIFKDIYNETQNVRKEKEQYVINLAKISYILPRLGENEESQKMIRYCNFVSKKLKQISRKKIKEVVSSQLNFEQSIDDQIKSCTEVENAFITRNKMYDSYQTSIKSENKANTKLVKAKEKGSSNLSQLKKEYIQTMKIKEQLKLQNKKVTAVYINDLERMEKERIKDTKEFLLNYSNSQFKVSKYSVNIWEKIIKSLK</sequence>
<comment type="caution">
    <text evidence="3">The sequence shown here is derived from an EMBL/GenBank/DDBJ whole genome shotgun (WGS) entry which is preliminary data.</text>
</comment>
<evidence type="ECO:0000313" key="3">
    <source>
        <dbReference type="EMBL" id="KAJ3425984.1"/>
    </source>
</evidence>
<dbReference type="PANTHER" id="PTHR10555:SF170">
    <property type="entry name" value="FI18122P1"/>
    <property type="match status" value="1"/>
</dbReference>
<gene>
    <name evidence="3" type="ORF">M0812_28431</name>
</gene>
<dbReference type="Pfam" id="PF09325">
    <property type="entry name" value="Vps5"/>
    <property type="match status" value="1"/>
</dbReference>